<feature type="compositionally biased region" description="Basic and acidic residues" evidence="1">
    <location>
        <begin position="28"/>
        <end position="40"/>
    </location>
</feature>
<evidence type="ECO:0000256" key="1">
    <source>
        <dbReference type="SAM" id="MobiDB-lite"/>
    </source>
</evidence>
<comment type="caution">
    <text evidence="3">The sequence shown here is derived from an EMBL/GenBank/DDBJ whole genome shotgun (WGS) entry which is preliminary data.</text>
</comment>
<accession>A0ABD5SKB9</accession>
<keyword evidence="4" id="KW-1185">Reference proteome</keyword>
<sequence>MSSDDTTDETQETSEVSLSVDTLGNGETMDKARETTQLDERRISIDAGLGIQPPYNPETLAAFQELNETHHACVRKKSRYEVGYGFEIVPHPQADEPDPDGDDHDDVETFWQGANSRWQIGPEGTAASTPEEVLELARQDYHGIGWAALEILVEGDGTPIGLAHVPATTVRVRKTTSKTETEDGEEREVVQRGHGYLQVRQGRRRYFGEAGDRYRGQGDDDDREPIFVDKENGDTASSAGDLDNGPANELIFIPNPSPLSLYYGIPDWVAAMQTMGADQAAKEWNHDLFDHHGIPYYVVKVTGGTLTEDSKDELRDLMDNLKGTRYRTAILEVEEFEQEKDLTGEDGNDIEIELVPVGSRDDLDMEFQKFRERNEHEISKVHSVPPILINVTDTSNRSKEQVREFAEDVIAPEQKKFEARLYKILHQTALGVDDWTLKFELRGADRPEKNARIARNRVDAAGRAVTIDEAREAAGWDPLPADHPVDGTTLLAELGGRQGPPGDDEPTLEEQFPPEENKIGERDWSEVESDLDVVDGVATKDPIEQTQFSSSNLAEGLYDFETRECYISFERDEGQNSLYAYVDVPAAIWEALNSASSHGSYHYENVRLEYDYVEITNHHDRLPEGPSPDSDDVPDDIPL</sequence>
<feature type="compositionally biased region" description="Basic and acidic residues" evidence="1">
    <location>
        <begin position="210"/>
        <end position="233"/>
    </location>
</feature>
<dbReference type="Pfam" id="PF04860">
    <property type="entry name" value="Phage_portal"/>
    <property type="match status" value="1"/>
</dbReference>
<reference evidence="3 4" key="1">
    <citation type="journal article" date="2019" name="Int. J. Syst. Evol. Microbiol.">
        <title>The Global Catalogue of Microorganisms (GCM) 10K type strain sequencing project: providing services to taxonomists for standard genome sequencing and annotation.</title>
        <authorList>
            <consortium name="The Broad Institute Genomics Platform"/>
            <consortium name="The Broad Institute Genome Sequencing Center for Infectious Disease"/>
            <person name="Wu L."/>
            <person name="Ma J."/>
        </authorList>
    </citation>
    <scope>NUCLEOTIDE SEQUENCE [LARGE SCALE GENOMIC DNA]</scope>
    <source>
        <strain evidence="3 4">LMG 29247</strain>
    </source>
</reference>
<dbReference type="InterPro" id="IPR006944">
    <property type="entry name" value="Phage/GTA_portal"/>
</dbReference>
<feature type="compositionally biased region" description="Acidic residues" evidence="1">
    <location>
        <begin position="1"/>
        <end position="12"/>
    </location>
</feature>
<feature type="region of interest" description="Disordered" evidence="1">
    <location>
        <begin position="619"/>
        <end position="639"/>
    </location>
</feature>
<proteinExistence type="predicted"/>
<dbReference type="EMBL" id="JBHSWV010000149">
    <property type="protein sequence ID" value="MFC6765427.1"/>
    <property type="molecule type" value="Genomic_DNA"/>
</dbReference>
<organism evidence="3 4">
    <name type="scientific">Natrinema soli</name>
    <dbReference type="NCBI Taxonomy" id="1930624"/>
    <lineage>
        <taxon>Archaea</taxon>
        <taxon>Methanobacteriati</taxon>
        <taxon>Methanobacteriota</taxon>
        <taxon>Stenosarchaea group</taxon>
        <taxon>Halobacteria</taxon>
        <taxon>Halobacteriales</taxon>
        <taxon>Natrialbaceae</taxon>
        <taxon>Natrinema</taxon>
    </lineage>
</organism>
<evidence type="ECO:0000313" key="3">
    <source>
        <dbReference type="EMBL" id="MFC6765427.1"/>
    </source>
</evidence>
<dbReference type="RefSeq" id="WP_273738448.1">
    <property type="nucleotide sequence ID" value="NZ_JAQIVI010000149.1"/>
</dbReference>
<dbReference type="InterPro" id="IPR025309">
    <property type="entry name" value="KTSC_dom"/>
</dbReference>
<feature type="domain" description="KTSC" evidence="2">
    <location>
        <begin position="549"/>
        <end position="610"/>
    </location>
</feature>
<feature type="region of interest" description="Disordered" evidence="1">
    <location>
        <begin position="492"/>
        <end position="521"/>
    </location>
</feature>
<dbReference type="Proteomes" id="UP001596383">
    <property type="component" value="Unassembled WGS sequence"/>
</dbReference>
<gene>
    <name evidence="3" type="ORF">ACFQE6_10650</name>
</gene>
<name>A0ABD5SKB9_9EURY</name>
<feature type="region of interest" description="Disordered" evidence="1">
    <location>
        <begin position="210"/>
        <end position="242"/>
    </location>
</feature>
<feature type="region of interest" description="Disordered" evidence="1">
    <location>
        <begin position="1"/>
        <end position="40"/>
    </location>
</feature>
<dbReference type="AlphaFoldDB" id="A0ABD5SKB9"/>
<protein>
    <submittedName>
        <fullName evidence="3">Phage portal protein</fullName>
    </submittedName>
</protein>
<evidence type="ECO:0000259" key="2">
    <source>
        <dbReference type="Pfam" id="PF13619"/>
    </source>
</evidence>
<dbReference type="Pfam" id="PF13619">
    <property type="entry name" value="KTSC"/>
    <property type="match status" value="1"/>
</dbReference>
<feature type="compositionally biased region" description="Acidic residues" evidence="1">
    <location>
        <begin position="629"/>
        <end position="639"/>
    </location>
</feature>
<evidence type="ECO:0000313" key="4">
    <source>
        <dbReference type="Proteomes" id="UP001596383"/>
    </source>
</evidence>